<evidence type="ECO:0000256" key="3">
    <source>
        <dbReference type="ARBA" id="ARBA00022692"/>
    </source>
</evidence>
<comment type="caution">
    <text evidence="6">The sequence shown here is derived from an EMBL/GenBank/DDBJ whole genome shotgun (WGS) entry which is preliminary data.</text>
</comment>
<dbReference type="AlphaFoldDB" id="A0A6A4JXD5"/>
<keyword evidence="4" id="KW-1133">Transmembrane helix</keyword>
<dbReference type="GO" id="GO:0004521">
    <property type="term" value="F:RNA endonuclease activity"/>
    <property type="evidence" value="ECO:0007669"/>
    <property type="project" value="InterPro"/>
</dbReference>
<dbReference type="OrthoDB" id="67317at2759"/>
<accession>A0A6A4JXD5</accession>
<keyword evidence="5" id="KW-0472">Membrane</keyword>
<evidence type="ECO:0000256" key="5">
    <source>
        <dbReference type="ARBA" id="ARBA00023136"/>
    </source>
</evidence>
<reference evidence="6" key="1">
    <citation type="journal article" date="2021" name="Mol. Ecol. Resour.">
        <title>Apolygus lucorum genome provides insights into omnivorousness and mesophyll feeding.</title>
        <authorList>
            <person name="Liu Y."/>
            <person name="Liu H."/>
            <person name="Wang H."/>
            <person name="Huang T."/>
            <person name="Liu B."/>
            <person name="Yang B."/>
            <person name="Yin L."/>
            <person name="Li B."/>
            <person name="Zhang Y."/>
            <person name="Zhang S."/>
            <person name="Jiang F."/>
            <person name="Zhang X."/>
            <person name="Ren Y."/>
            <person name="Wang B."/>
            <person name="Wang S."/>
            <person name="Lu Y."/>
            <person name="Wu K."/>
            <person name="Fan W."/>
            <person name="Wang G."/>
        </authorList>
    </citation>
    <scope>NUCLEOTIDE SEQUENCE</scope>
    <source>
        <strain evidence="6">12Hb</strain>
    </source>
</reference>
<organism evidence="6 7">
    <name type="scientific">Apolygus lucorum</name>
    <name type="common">Small green plant bug</name>
    <name type="synonym">Lygocoris lucorum</name>
    <dbReference type="NCBI Taxonomy" id="248454"/>
    <lineage>
        <taxon>Eukaryota</taxon>
        <taxon>Metazoa</taxon>
        <taxon>Ecdysozoa</taxon>
        <taxon>Arthropoda</taxon>
        <taxon>Hexapoda</taxon>
        <taxon>Insecta</taxon>
        <taxon>Pterygota</taxon>
        <taxon>Neoptera</taxon>
        <taxon>Paraneoptera</taxon>
        <taxon>Hemiptera</taxon>
        <taxon>Heteroptera</taxon>
        <taxon>Panheteroptera</taxon>
        <taxon>Cimicomorpha</taxon>
        <taxon>Miridae</taxon>
        <taxon>Mirini</taxon>
        <taxon>Apolygus</taxon>
    </lineage>
</organism>
<keyword evidence="7" id="KW-1185">Reference proteome</keyword>
<comment type="similarity">
    <text evidence="2">Belongs to the RNase K family.</text>
</comment>
<keyword evidence="3" id="KW-0812">Transmembrane</keyword>
<dbReference type="EMBL" id="WIXP02000009">
    <property type="protein sequence ID" value="KAF6204852.1"/>
    <property type="molecule type" value="Genomic_DNA"/>
</dbReference>
<proteinExistence type="inferred from homology"/>
<evidence type="ECO:0000313" key="7">
    <source>
        <dbReference type="Proteomes" id="UP000466442"/>
    </source>
</evidence>
<dbReference type="InterPro" id="IPR026770">
    <property type="entry name" value="RNase_K"/>
</dbReference>
<protein>
    <submittedName>
        <fullName evidence="6">Uncharacterized protein</fullName>
    </submittedName>
</protein>
<dbReference type="Proteomes" id="UP000466442">
    <property type="component" value="Linkage Group LG9"/>
</dbReference>
<dbReference type="PANTHER" id="PTHR31733">
    <property type="entry name" value="RIBONUCLEASE KAPPA"/>
    <property type="match status" value="1"/>
</dbReference>
<dbReference type="GO" id="GO:0016020">
    <property type="term" value="C:membrane"/>
    <property type="evidence" value="ECO:0007669"/>
    <property type="project" value="UniProtKB-SubCell"/>
</dbReference>
<comment type="subcellular location">
    <subcellularLocation>
        <location evidence="1">Membrane</location>
        <topology evidence="1">Multi-pass membrane protein</topology>
    </subcellularLocation>
</comment>
<name>A0A6A4JXD5_APOLU</name>
<evidence type="ECO:0000256" key="4">
    <source>
        <dbReference type="ARBA" id="ARBA00022989"/>
    </source>
</evidence>
<evidence type="ECO:0000313" key="6">
    <source>
        <dbReference type="EMBL" id="KAF6204852.1"/>
    </source>
</evidence>
<gene>
    <name evidence="6" type="ORF">GE061_019015</name>
</gene>
<evidence type="ECO:0000256" key="1">
    <source>
        <dbReference type="ARBA" id="ARBA00004141"/>
    </source>
</evidence>
<sequence>MKFLKKVFGPRCYLCYMLLSVWATIQMTSMGAFFWVHAVGLLEDVGLHEEHGSAHEFYEAADEGYRKRAYNCFICAGLYVVTFVVCCFLFFRKSRSHVKSGHSMEAVEGNKA</sequence>
<evidence type="ECO:0000256" key="2">
    <source>
        <dbReference type="ARBA" id="ARBA00008458"/>
    </source>
</evidence>